<reference evidence="5 7" key="2">
    <citation type="submission" date="2018-07" db="EMBL/GenBank/DDBJ databases">
        <authorList>
            <consortium name="Pathogen Informatics"/>
        </authorList>
    </citation>
    <scope>NUCLEOTIDE SEQUENCE [LARGE SCALE GENOMIC DNA]</scope>
    <source>
        <strain evidence="5 7">4300STDY6636950</strain>
    </source>
</reference>
<comment type="caution">
    <text evidence="4">The sequence shown here is derived from an EMBL/GenBank/DDBJ whole genome shotgun (WGS) entry which is preliminary data.</text>
</comment>
<evidence type="ECO:0000313" key="3">
    <source>
        <dbReference type="EMBL" id="MBC5047773.1"/>
    </source>
</evidence>
<evidence type="ECO:0000313" key="4">
    <source>
        <dbReference type="EMBL" id="PCM59668.1"/>
    </source>
</evidence>
<dbReference type="RefSeq" id="WP_023319359.1">
    <property type="nucleotide sequence ID" value="NZ_AP021950.1"/>
</dbReference>
<feature type="domain" description="Pyridoxamine 5'-phosphate oxidase N-terminal" evidence="2">
    <location>
        <begin position="47"/>
        <end position="147"/>
    </location>
</feature>
<sequence>MAATFLDIAITPDVMDVQHEMGSDQLWQTPHSRRQADRFGDSEAGMIATRDSFYLATVSQSGWPYVQHRGGPPGFLHLLDDTTLAMADFGGNRQYITTGNLRGSDRACLFLMDYPRRARLKIYATVEVVAAEDHPQLLAQVAPANYRARIERLFLFHLQAFDWNCPQHITPRYSAQQVAEYSQNLQQRIHDLEQENQRLQQQLARRGESA</sequence>
<evidence type="ECO:0000313" key="5">
    <source>
        <dbReference type="EMBL" id="SSF94516.1"/>
    </source>
</evidence>
<evidence type="ECO:0000259" key="2">
    <source>
        <dbReference type="Pfam" id="PF01243"/>
    </source>
</evidence>
<dbReference type="STRING" id="1463164.KQS06HV_180215"/>
<dbReference type="EMBL" id="NXHG01000014">
    <property type="protein sequence ID" value="PCM59668.1"/>
    <property type="molecule type" value="Genomic_DNA"/>
</dbReference>
<reference evidence="4 6" key="1">
    <citation type="submission" date="2017-09" db="EMBL/GenBank/DDBJ databases">
        <title>Mdr eskape-Ghana.</title>
        <authorList>
            <person name="Agyepong N."/>
            <person name="Janice J."/>
            <person name="Samuelsen O."/>
            <person name="Owusu-Ofori A."/>
            <person name="Sundsfjord A."/>
            <person name="Essack S."/>
            <person name="Pedersen T."/>
        </authorList>
    </citation>
    <scope>NUCLEOTIDE SEQUENCE [LARGE SCALE GENOMIC DNA]</scope>
    <source>
        <strain evidence="4 6">46</strain>
    </source>
</reference>
<keyword evidence="1" id="KW-0175">Coiled coil</keyword>
<accession>A0A2A5MFK2</accession>
<evidence type="ECO:0000313" key="6">
    <source>
        <dbReference type="Proteomes" id="UP000217648"/>
    </source>
</evidence>
<evidence type="ECO:0000313" key="7">
    <source>
        <dbReference type="Proteomes" id="UP000252079"/>
    </source>
</evidence>
<dbReference type="EMBL" id="UFBM01000025">
    <property type="protein sequence ID" value="SSF94516.1"/>
    <property type="molecule type" value="Genomic_DNA"/>
</dbReference>
<dbReference type="SUPFAM" id="SSF50475">
    <property type="entry name" value="FMN-binding split barrel"/>
    <property type="match status" value="1"/>
</dbReference>
<dbReference type="AlphaFoldDB" id="A0A2A5MFK2"/>
<feature type="coiled-coil region" evidence="1">
    <location>
        <begin position="175"/>
        <end position="209"/>
    </location>
</feature>
<dbReference type="Pfam" id="PF01243">
    <property type="entry name" value="PNPOx_N"/>
    <property type="match status" value="1"/>
</dbReference>
<dbReference type="EMBL" id="JACNQW010000015">
    <property type="protein sequence ID" value="MBC5047773.1"/>
    <property type="molecule type" value="Genomic_DNA"/>
</dbReference>
<name>A0A2A5MFK2_9ENTR</name>
<evidence type="ECO:0000256" key="1">
    <source>
        <dbReference type="SAM" id="Coils"/>
    </source>
</evidence>
<dbReference type="InterPro" id="IPR012349">
    <property type="entry name" value="Split_barrel_FMN-bd"/>
</dbReference>
<gene>
    <name evidence="4" type="ORF">CP911_20600</name>
    <name evidence="3" type="ORF">H8L09_20700</name>
    <name evidence="5" type="ORF">SAMEA23995918_03495</name>
</gene>
<proteinExistence type="predicted"/>
<dbReference type="Proteomes" id="UP000252079">
    <property type="component" value="Unassembled WGS sequence"/>
</dbReference>
<organism evidence="4 6">
    <name type="scientific">Klebsiella quasipneumoniae</name>
    <dbReference type="NCBI Taxonomy" id="1463165"/>
    <lineage>
        <taxon>Bacteria</taxon>
        <taxon>Pseudomonadati</taxon>
        <taxon>Pseudomonadota</taxon>
        <taxon>Gammaproteobacteria</taxon>
        <taxon>Enterobacterales</taxon>
        <taxon>Enterobacteriaceae</taxon>
        <taxon>Klebsiella/Raoultella group</taxon>
        <taxon>Klebsiella</taxon>
        <taxon>Klebsiella pneumoniae complex</taxon>
    </lineage>
</organism>
<reference evidence="3" key="3">
    <citation type="submission" date="2020-08" db="EMBL/GenBank/DDBJ databases">
        <title>Genomic evolution and epidemiology of Klebsiella pneumoniae from a major hospital in Beijing, China, over a fifteen-year period: dissemination of known and novel high-risk clones.</title>
        <authorList>
            <person name="Palmieri M."/>
        </authorList>
    </citation>
    <scope>NUCLEOTIDE SEQUENCE</scope>
    <source>
        <strain evidence="3">K7050</strain>
    </source>
</reference>
<dbReference type="Proteomes" id="UP000217648">
    <property type="component" value="Unassembled WGS sequence"/>
</dbReference>
<protein>
    <submittedName>
        <fullName evidence="4">Phosphatase</fullName>
    </submittedName>
    <submittedName>
        <fullName evidence="3 5">Pyridoxamine 5'-phosphate oxidase</fullName>
    </submittedName>
</protein>
<dbReference type="PANTHER" id="PTHR42815">
    <property type="entry name" value="FAD-BINDING, PUTATIVE (AFU_ORTHOLOGUE AFUA_6G07600)-RELATED"/>
    <property type="match status" value="1"/>
</dbReference>
<dbReference type="InterPro" id="IPR011576">
    <property type="entry name" value="Pyridox_Oxase_N"/>
</dbReference>
<dbReference type="Proteomes" id="UP000646540">
    <property type="component" value="Unassembled WGS sequence"/>
</dbReference>
<accession>A0A181W5V8</accession>
<dbReference type="PANTHER" id="PTHR42815:SF2">
    <property type="entry name" value="FAD-BINDING, PUTATIVE (AFU_ORTHOLOGUE AFUA_6G07600)-RELATED"/>
    <property type="match status" value="1"/>
</dbReference>
<dbReference type="Gene3D" id="2.30.110.10">
    <property type="entry name" value="Electron Transport, Fmn-binding Protein, Chain A"/>
    <property type="match status" value="1"/>
</dbReference>